<protein>
    <recommendedName>
        <fullName evidence="2">DUF1758 domain-containing protein</fullName>
    </recommendedName>
</protein>
<dbReference type="PANTHER" id="PTHR47331">
    <property type="entry name" value="PHD-TYPE DOMAIN-CONTAINING PROTEIN"/>
    <property type="match status" value="1"/>
</dbReference>
<dbReference type="InterPro" id="IPR005312">
    <property type="entry name" value="DUF1759"/>
</dbReference>
<feature type="region of interest" description="Disordered" evidence="1">
    <location>
        <begin position="333"/>
        <end position="375"/>
    </location>
</feature>
<dbReference type="Pfam" id="PF05585">
    <property type="entry name" value="DUF1758"/>
    <property type="match status" value="1"/>
</dbReference>
<evidence type="ECO:0000313" key="4">
    <source>
        <dbReference type="Proteomes" id="UP000807504"/>
    </source>
</evidence>
<evidence type="ECO:0000256" key="1">
    <source>
        <dbReference type="SAM" id="MobiDB-lite"/>
    </source>
</evidence>
<feature type="compositionally biased region" description="Basic and acidic residues" evidence="1">
    <location>
        <begin position="334"/>
        <end position="343"/>
    </location>
</feature>
<keyword evidence="4" id="KW-1185">Reference proteome</keyword>
<dbReference type="Pfam" id="PF03564">
    <property type="entry name" value="DUF1759"/>
    <property type="match status" value="1"/>
</dbReference>
<comment type="caution">
    <text evidence="3">The sequence shown here is derived from an EMBL/GenBank/DDBJ whole genome shotgun (WGS) entry which is preliminary data.</text>
</comment>
<proteinExistence type="predicted"/>
<accession>A0A8T0FEU9</accession>
<dbReference type="EMBL" id="JABXBU010000012">
    <property type="protein sequence ID" value="KAF8789814.1"/>
    <property type="molecule type" value="Genomic_DNA"/>
</dbReference>
<dbReference type="PANTHER" id="PTHR47331:SF5">
    <property type="entry name" value="RIBONUCLEASE H"/>
    <property type="match status" value="1"/>
</dbReference>
<evidence type="ECO:0000259" key="2">
    <source>
        <dbReference type="Pfam" id="PF05585"/>
    </source>
</evidence>
<reference evidence="3" key="1">
    <citation type="journal article" date="2020" name="bioRxiv">
        <title>Chromosome-level reference genome of the European wasp spider Argiope bruennichi: a resource for studies on range expansion and evolutionary adaptation.</title>
        <authorList>
            <person name="Sheffer M.M."/>
            <person name="Hoppe A."/>
            <person name="Krehenwinkel H."/>
            <person name="Uhl G."/>
            <person name="Kuss A.W."/>
            <person name="Jensen L."/>
            <person name="Jensen C."/>
            <person name="Gillespie R.G."/>
            <person name="Hoff K.J."/>
            <person name="Prost S."/>
        </authorList>
    </citation>
    <scope>NUCLEOTIDE SEQUENCE</scope>
</reference>
<reference evidence="3" key="2">
    <citation type="submission" date="2020-06" db="EMBL/GenBank/DDBJ databases">
        <authorList>
            <person name="Sheffer M."/>
        </authorList>
    </citation>
    <scope>NUCLEOTIDE SEQUENCE</scope>
</reference>
<dbReference type="AlphaFoldDB" id="A0A8T0FEU9"/>
<feature type="domain" description="DUF1758" evidence="2">
    <location>
        <begin position="503"/>
        <end position="652"/>
    </location>
</feature>
<dbReference type="Pfam" id="PF05380">
    <property type="entry name" value="Peptidase_A17"/>
    <property type="match status" value="1"/>
</dbReference>
<dbReference type="InterPro" id="IPR008042">
    <property type="entry name" value="Retrotrans_Pao"/>
</dbReference>
<dbReference type="Proteomes" id="UP000807504">
    <property type="component" value="Unassembled WGS sequence"/>
</dbReference>
<dbReference type="InterPro" id="IPR008737">
    <property type="entry name" value="DUF1758"/>
</dbReference>
<evidence type="ECO:0000313" key="3">
    <source>
        <dbReference type="EMBL" id="KAF8789814.1"/>
    </source>
</evidence>
<sequence>MDKLSKLRKTRGLHRSSVTKYINKINSDLEEKIDSLTTKDLQEALNYLNISSTQLKDYDKPIQNLIKDDKEFETEIESAFEYNEKIIVCLSKLSAQLKCLQDESERQSISSNVSLLGATGNPNLDAINNTQESSAIVPVNEYNFKTIKLPKLTIEKYYGDPCCWLEFWNQFQNSIDNNKSLSKIDKFSYLKSLLGGAAAIAVNGFALSDENYDQALKLLKQRFGREELVINAHMSKLLNLVPVTDSNNIYGLRKLYDTVEINLRSLESLKVTSEMYGHLLYPILIKLIPEDLVLEFNRKKVDNSVKFEFNVTELLNFLRIEIECRESSAFMHTSKGDRRKENSLPKAKQNPFNNFSRNTASSHDILRSPRSSAKPKDLQCFSASALNENCLYCKGEHRSELCSQTDLETKLGVLKQDGRCFLCLKPKHRVNECRQRRYLTCEICGKKHNKSICSQAESNMSDLNKDNKNVITAISHYDKNKTSFFRGNIFLQTCAALVRNDETNEFETVRLMLDNGSMRTFITREVSEKLKLKVIRKESLSVYSFGAKQAKEHSYNIVRVELKNREDPSLRIEVEALVTENISATTLPAPNNNITKTYNKLKHLQLADIIDNRGKNISILIGVDYYYEIVSGRIKRLNNKLVATETIFGWCLQGHVGLSNDLMTMKIVVDEKDISDQLKQFWDLENLGVEGVEEDDFEKHTVDKEIMKQFEENIVYQNKRYTVKFPWKTNMKEYLANNFEVAKRRFSHLKSKFIKDNSLFLDYKAVIEDHLKESQRDFDSAFKISLECYNIFKEASMELRKWKTNSVELRDKWREAGLEIDEEKYSINDNSALTPCKVLGLAWDSDLDVFQFDTRSLEKFLSKKINSKRYVLQVAGRIFDPVGFLGPFTIKIKCLIQDIWCLGLDWDDPLPKTLTTKINEWCEEIKNLHLIKIPRYFFAEAKTTEIVEAQLHCFSDASKRAYGTVAYIRVLLKNGEIKSNLVASKSRVAPLKTLSIPRLELMGALLAARLGCKIVKCINFPVTRFFWTDSSIVYYWMKGDPERFKVFVKNRIKEIQNITNPTEWNHTPGTDNPADLISRGLTVHELRNSNFWWHGPNWLLKNECKWPKLAKINNETNIKEDADNLELKKNVLISSTIAKVNPLNDDLIKRYSSFGKLIRVTAWCLRFLHNYGLSSSLLDPNFGKDGVKNISTH</sequence>
<feature type="compositionally biased region" description="Polar residues" evidence="1">
    <location>
        <begin position="350"/>
        <end position="362"/>
    </location>
</feature>
<organism evidence="3 4">
    <name type="scientific">Argiope bruennichi</name>
    <name type="common">Wasp spider</name>
    <name type="synonym">Aranea bruennichi</name>
    <dbReference type="NCBI Taxonomy" id="94029"/>
    <lineage>
        <taxon>Eukaryota</taxon>
        <taxon>Metazoa</taxon>
        <taxon>Ecdysozoa</taxon>
        <taxon>Arthropoda</taxon>
        <taxon>Chelicerata</taxon>
        <taxon>Arachnida</taxon>
        <taxon>Araneae</taxon>
        <taxon>Araneomorphae</taxon>
        <taxon>Entelegynae</taxon>
        <taxon>Araneoidea</taxon>
        <taxon>Araneidae</taxon>
        <taxon>Argiope</taxon>
    </lineage>
</organism>
<name>A0A8T0FEU9_ARGBR</name>
<gene>
    <name evidence="3" type="ORF">HNY73_007724</name>
</gene>